<feature type="compositionally biased region" description="Basic and acidic residues" evidence="1">
    <location>
        <begin position="44"/>
        <end position="77"/>
    </location>
</feature>
<gene>
    <name evidence="2" type="ORF">NDU88_001430</name>
</gene>
<dbReference type="Proteomes" id="UP001066276">
    <property type="component" value="Chromosome 3_1"/>
</dbReference>
<feature type="region of interest" description="Disordered" evidence="1">
    <location>
        <begin position="208"/>
        <end position="265"/>
    </location>
</feature>
<feature type="region of interest" description="Disordered" evidence="1">
    <location>
        <begin position="20"/>
        <end position="99"/>
    </location>
</feature>
<sequence>MRRTLSNVVCVSPVQANTGPSKICYFRHPATPGTSDQPPPLRRARVEERAAADRRARLRSAPEAERQSREAARREAADPPGTIQAGAGGEDEEVPPSLPLQAGKIAGVDLRVGRPSPTEDGSRAAVVWLPGTRRVQRRGQREVRDPRGGCRGTLLIVPPPHLSGGGGAGESRRLGVRHAPWGAVGVGLGWGSVPPGIDCFGLPRLPLPPPPVPTGGGDCGARRRLERGADSGPPRAEQRGHPAGRQQMPNSRPNRARSFQTSGSR</sequence>
<feature type="compositionally biased region" description="Basic and acidic residues" evidence="1">
    <location>
        <begin position="220"/>
        <end position="229"/>
    </location>
</feature>
<accession>A0AAV7U6G6</accession>
<protein>
    <submittedName>
        <fullName evidence="2">Uncharacterized protein</fullName>
    </submittedName>
</protein>
<evidence type="ECO:0000256" key="1">
    <source>
        <dbReference type="SAM" id="MobiDB-lite"/>
    </source>
</evidence>
<dbReference type="AlphaFoldDB" id="A0AAV7U6G6"/>
<feature type="compositionally biased region" description="Basic and acidic residues" evidence="1">
    <location>
        <begin position="139"/>
        <end position="148"/>
    </location>
</feature>
<evidence type="ECO:0000313" key="3">
    <source>
        <dbReference type="Proteomes" id="UP001066276"/>
    </source>
</evidence>
<keyword evidence="3" id="KW-1185">Reference proteome</keyword>
<reference evidence="2" key="1">
    <citation type="journal article" date="2022" name="bioRxiv">
        <title>Sequencing and chromosome-scale assembly of the giantPleurodeles waltlgenome.</title>
        <authorList>
            <person name="Brown T."/>
            <person name="Elewa A."/>
            <person name="Iarovenko S."/>
            <person name="Subramanian E."/>
            <person name="Araus A.J."/>
            <person name="Petzold A."/>
            <person name="Susuki M."/>
            <person name="Suzuki K.-i.T."/>
            <person name="Hayashi T."/>
            <person name="Toyoda A."/>
            <person name="Oliveira C."/>
            <person name="Osipova E."/>
            <person name="Leigh N.D."/>
            <person name="Simon A."/>
            <person name="Yun M.H."/>
        </authorList>
    </citation>
    <scope>NUCLEOTIDE SEQUENCE</scope>
    <source>
        <strain evidence="2">20211129_DDA</strain>
        <tissue evidence="2">Liver</tissue>
    </source>
</reference>
<comment type="caution">
    <text evidence="2">The sequence shown here is derived from an EMBL/GenBank/DDBJ whole genome shotgun (WGS) entry which is preliminary data.</text>
</comment>
<proteinExistence type="predicted"/>
<name>A0AAV7U6G6_PLEWA</name>
<feature type="region of interest" description="Disordered" evidence="1">
    <location>
        <begin position="137"/>
        <end position="170"/>
    </location>
</feature>
<evidence type="ECO:0000313" key="2">
    <source>
        <dbReference type="EMBL" id="KAJ1184627.1"/>
    </source>
</evidence>
<organism evidence="2 3">
    <name type="scientific">Pleurodeles waltl</name>
    <name type="common">Iberian ribbed newt</name>
    <dbReference type="NCBI Taxonomy" id="8319"/>
    <lineage>
        <taxon>Eukaryota</taxon>
        <taxon>Metazoa</taxon>
        <taxon>Chordata</taxon>
        <taxon>Craniata</taxon>
        <taxon>Vertebrata</taxon>
        <taxon>Euteleostomi</taxon>
        <taxon>Amphibia</taxon>
        <taxon>Batrachia</taxon>
        <taxon>Caudata</taxon>
        <taxon>Salamandroidea</taxon>
        <taxon>Salamandridae</taxon>
        <taxon>Pleurodelinae</taxon>
        <taxon>Pleurodeles</taxon>
    </lineage>
</organism>
<dbReference type="EMBL" id="JANPWB010000005">
    <property type="protein sequence ID" value="KAJ1184627.1"/>
    <property type="molecule type" value="Genomic_DNA"/>
</dbReference>
<feature type="compositionally biased region" description="Polar residues" evidence="1">
    <location>
        <begin position="247"/>
        <end position="265"/>
    </location>
</feature>